<keyword evidence="2" id="KW-1185">Reference proteome</keyword>
<dbReference type="Proteomes" id="UP000628710">
    <property type="component" value="Unassembled WGS sequence"/>
</dbReference>
<evidence type="ECO:0000313" key="1">
    <source>
        <dbReference type="EMBL" id="MBJ7536459.1"/>
    </source>
</evidence>
<comment type="caution">
    <text evidence="1">The sequence shown here is derived from an EMBL/GenBank/DDBJ whole genome shotgun (WGS) entry which is preliminary data.</text>
</comment>
<organism evidence="1 2">
    <name type="scientific">Marinomonas transparens</name>
    <dbReference type="NCBI Taxonomy" id="2795388"/>
    <lineage>
        <taxon>Bacteria</taxon>
        <taxon>Pseudomonadati</taxon>
        <taxon>Pseudomonadota</taxon>
        <taxon>Gammaproteobacteria</taxon>
        <taxon>Oceanospirillales</taxon>
        <taxon>Oceanospirillaceae</taxon>
        <taxon>Marinomonas</taxon>
    </lineage>
</organism>
<gene>
    <name evidence="1" type="ORF">I8J31_02050</name>
</gene>
<name>A0A934JLW7_9GAMM</name>
<evidence type="ECO:0000313" key="2">
    <source>
        <dbReference type="Proteomes" id="UP000628710"/>
    </source>
</evidence>
<dbReference type="AlphaFoldDB" id="A0A934JLW7"/>
<dbReference type="RefSeq" id="WP_199466519.1">
    <property type="nucleotide sequence ID" value="NZ_JAEMNX010000001.1"/>
</dbReference>
<proteinExistence type="predicted"/>
<dbReference type="EMBL" id="JAEMNX010000001">
    <property type="protein sequence ID" value="MBJ7536459.1"/>
    <property type="molecule type" value="Genomic_DNA"/>
</dbReference>
<accession>A0A934JLW7</accession>
<sequence>MPDPIKFTNDDTLNGLLTEYYRQVIEVRGLSDMYKDEESQTAFLATAKEVASSHYATAFKLALKFVEAQTGDFFQKGVILLLAVNPNYMFSPPDFFLYDQSIWNFPEQDPANLCDAYIGEQTIYLKNEFKECKKFKSFLTGGSDNVKIEFEYEKTKKDYTVLANKFCDYSIQLEEDLVTLNRTELAYEAGEGVFTIPQIGESKARMYSIKSGKISPQNYDLSVLGHGVERARNYSLEEDTTTVMLPTETIIVRGSNEDGDYSKKITKQLKKDFKEVLGINTISNQQFFHFVSLDLGGADKGGSGSKWSNIYYHAYELPLQKLNKMKDTKLNVNVNNTGYICTFKINREKKKSMYIEKTDVQIFDAKKGLLFKDSFSCQMSFCDQIMSRIKYAEVMLATKPSLFYQLLQFNQDEIKLFEKTFFFSSVATTTGSTTTSGSDH</sequence>
<protein>
    <submittedName>
        <fullName evidence="1">Uncharacterized protein</fullName>
    </submittedName>
</protein>
<reference evidence="1" key="1">
    <citation type="submission" date="2020-12" db="EMBL/GenBank/DDBJ databases">
        <title>Marinomonas arctica sp. nov., a psychrotolerant bacterium isolated from the Arctic.</title>
        <authorList>
            <person name="Zhang Y."/>
        </authorList>
    </citation>
    <scope>NUCLEOTIDE SEQUENCE</scope>
    <source>
        <strain evidence="1">C1424</strain>
    </source>
</reference>